<dbReference type="Proteomes" id="UP000236291">
    <property type="component" value="Unassembled WGS sequence"/>
</dbReference>
<evidence type="ECO:0000313" key="1">
    <source>
        <dbReference type="EMBL" id="PNX55525.1"/>
    </source>
</evidence>
<reference evidence="2 3" key="2">
    <citation type="journal article" date="2017" name="Front. Plant Sci.">
        <title>Gene Classification and Mining of Molecular Markers Useful in Red Clover (Trifolium pratense) Breeding.</title>
        <authorList>
            <person name="Istvanek J."/>
            <person name="Dluhosova J."/>
            <person name="Dluhos P."/>
            <person name="Patkova L."/>
            <person name="Nedelnik J."/>
            <person name="Repkova J."/>
        </authorList>
    </citation>
    <scope>NUCLEOTIDE SEQUENCE [LARGE SCALE GENOMIC DNA]</scope>
    <source>
        <strain evidence="3">cv. Tatra</strain>
        <tissue evidence="2">Young leaves</tissue>
    </source>
</reference>
<dbReference type="EMBL" id="ASHM01013384">
    <property type="protein sequence ID" value="PNX95355.1"/>
    <property type="molecule type" value="Genomic_DNA"/>
</dbReference>
<organism evidence="2 3">
    <name type="scientific">Trifolium pratense</name>
    <name type="common">Red clover</name>
    <dbReference type="NCBI Taxonomy" id="57577"/>
    <lineage>
        <taxon>Eukaryota</taxon>
        <taxon>Viridiplantae</taxon>
        <taxon>Streptophyta</taxon>
        <taxon>Embryophyta</taxon>
        <taxon>Tracheophyta</taxon>
        <taxon>Spermatophyta</taxon>
        <taxon>Magnoliopsida</taxon>
        <taxon>eudicotyledons</taxon>
        <taxon>Gunneridae</taxon>
        <taxon>Pentapetalae</taxon>
        <taxon>rosids</taxon>
        <taxon>fabids</taxon>
        <taxon>Fabales</taxon>
        <taxon>Fabaceae</taxon>
        <taxon>Papilionoideae</taxon>
        <taxon>50 kb inversion clade</taxon>
        <taxon>NPAAA clade</taxon>
        <taxon>Hologalegina</taxon>
        <taxon>IRL clade</taxon>
        <taxon>Trifolieae</taxon>
        <taxon>Trifolium</taxon>
    </lineage>
</organism>
<evidence type="ECO:0000313" key="3">
    <source>
        <dbReference type="Proteomes" id="UP000236291"/>
    </source>
</evidence>
<evidence type="ECO:0000313" key="2">
    <source>
        <dbReference type="EMBL" id="PNX95355.1"/>
    </source>
</evidence>
<gene>
    <name evidence="2" type="ORF">L195_g018546</name>
    <name evidence="1" type="ORF">L195_g049154</name>
</gene>
<accession>A0A2K3MX30</accession>
<dbReference type="EMBL" id="ASHM01071844">
    <property type="protein sequence ID" value="PNX55525.1"/>
    <property type="molecule type" value="Genomic_DNA"/>
</dbReference>
<comment type="caution">
    <text evidence="2">The sequence shown here is derived from an EMBL/GenBank/DDBJ whole genome shotgun (WGS) entry which is preliminary data.</text>
</comment>
<dbReference type="AlphaFoldDB" id="A0A2K3MX30"/>
<protein>
    <submittedName>
        <fullName evidence="2">Uncharacterized protein</fullName>
    </submittedName>
</protein>
<reference evidence="2 3" key="1">
    <citation type="journal article" date="2014" name="Am. J. Bot.">
        <title>Genome assembly and annotation for red clover (Trifolium pratense; Fabaceae).</title>
        <authorList>
            <person name="Istvanek J."/>
            <person name="Jaros M."/>
            <person name="Krenek A."/>
            <person name="Repkova J."/>
        </authorList>
    </citation>
    <scope>NUCLEOTIDE SEQUENCE [LARGE SCALE GENOMIC DNA]</scope>
    <source>
        <strain evidence="3">cv. Tatra</strain>
        <tissue evidence="2">Young leaves</tissue>
    </source>
</reference>
<sequence length="58" mass="6296">MLRSSSPVAPSTRCAAGRFSCRRHTSELELSQTVVIDAAFIGCFTTLFVAPTIHQCHS</sequence>
<name>A0A2K3MX30_TRIPR</name>
<proteinExistence type="predicted"/>